<accession>A0A9X7NWJ9</accession>
<dbReference type="SUPFAM" id="SSF53474">
    <property type="entry name" value="alpha/beta-Hydrolases"/>
    <property type="match status" value="1"/>
</dbReference>
<organism evidence="3 4">
    <name type="scientific">Mycolicibacter virginiensis</name>
    <dbReference type="NCBI Taxonomy" id="1795032"/>
    <lineage>
        <taxon>Bacteria</taxon>
        <taxon>Bacillati</taxon>
        <taxon>Actinomycetota</taxon>
        <taxon>Actinomycetes</taxon>
        <taxon>Mycobacteriales</taxon>
        <taxon>Mycobacteriaceae</taxon>
        <taxon>Mycolicibacter</taxon>
    </lineage>
</organism>
<dbReference type="InterPro" id="IPR013228">
    <property type="entry name" value="PE-PPE_C"/>
</dbReference>
<evidence type="ECO:0000259" key="2">
    <source>
        <dbReference type="Pfam" id="PF08237"/>
    </source>
</evidence>
<reference evidence="3 4" key="1">
    <citation type="submission" date="2018-02" db="EMBL/GenBank/DDBJ databases">
        <title>Draft genome sequence of Mycobacterium virginiense isolated from mud of a swine farm in Japan.</title>
        <authorList>
            <person name="Ohya K."/>
        </authorList>
    </citation>
    <scope>NUCLEOTIDE SEQUENCE [LARGE SCALE GENOMIC DNA]</scope>
    <source>
        <strain evidence="3 4">GF75</strain>
    </source>
</reference>
<dbReference type="Pfam" id="PF08237">
    <property type="entry name" value="PE-PPE"/>
    <property type="match status" value="1"/>
</dbReference>
<dbReference type="AlphaFoldDB" id="A0A9X7NWJ9"/>
<evidence type="ECO:0000256" key="1">
    <source>
        <dbReference type="SAM" id="SignalP"/>
    </source>
</evidence>
<protein>
    <submittedName>
        <fullName evidence="3">PE-PPE domain-containing protein</fullName>
    </submittedName>
</protein>
<keyword evidence="1" id="KW-0732">Signal</keyword>
<dbReference type="RefSeq" id="WP_082957476.1">
    <property type="nucleotide sequence ID" value="NZ_CP092430.2"/>
</dbReference>
<feature type="domain" description="PE-PPE" evidence="2">
    <location>
        <begin position="84"/>
        <end position="313"/>
    </location>
</feature>
<dbReference type="Gene3D" id="3.40.50.1820">
    <property type="entry name" value="alpha/beta hydrolase"/>
    <property type="match status" value="1"/>
</dbReference>
<comment type="caution">
    <text evidence="3">The sequence shown here is derived from an EMBL/GenBank/DDBJ whole genome shotgun (WGS) entry which is preliminary data.</text>
</comment>
<name>A0A9X7NWJ9_9MYCO</name>
<keyword evidence="4" id="KW-1185">Reference proteome</keyword>
<feature type="signal peptide" evidence="1">
    <location>
        <begin position="1"/>
        <end position="30"/>
    </location>
</feature>
<feature type="chain" id="PRO_5040801356" evidence="1">
    <location>
        <begin position="31"/>
        <end position="508"/>
    </location>
</feature>
<gene>
    <name evidence="3" type="ORF">C5U48_22560</name>
</gene>
<dbReference type="InterPro" id="IPR029058">
    <property type="entry name" value="AB_hydrolase_fold"/>
</dbReference>
<evidence type="ECO:0000313" key="3">
    <source>
        <dbReference type="EMBL" id="PQM49991.1"/>
    </source>
</evidence>
<evidence type="ECO:0000313" key="4">
    <source>
        <dbReference type="Proteomes" id="UP000237911"/>
    </source>
</evidence>
<dbReference type="Proteomes" id="UP000237911">
    <property type="component" value="Unassembled WGS sequence"/>
</dbReference>
<proteinExistence type="predicted"/>
<dbReference type="EMBL" id="PUEV01000116">
    <property type="protein sequence ID" value="PQM49991.1"/>
    <property type="molecule type" value="Genomic_DNA"/>
</dbReference>
<sequence>MRGTPTSPVAMLTVSAMAAGASVIAAPAVAAPPDFQDRDIQLASGGTALVYDGSGGPMLPPPQFLDAINTLYLQPGGFTGTMQAALLPNELYPITGVKSMGFGASVSHGQPIMLSDIQNQIAAGGVTSENPLVVFGYSQSAAVASQVMPQLRDAGVPSDLVHFVLVGDVNNPNGGLLNTFDSPAGNSWAFTAANFPFSPPTPSDLYPTDIYSLEYDASADFPHYPLNLLSVLNALIGNFTQHFIYANLTPEQIDSAILLPGSAALSGEGLTDYYMIPSENLPLLMPLLFLPGIGKPLYDLLEPVTRILVNLGYGSIDEGWNQGPANVPTTFGLFPQIDLGQLSTALGNGLQQGINDALNAIANPVSYEEQVAPWLPFAESIYTHGFAPENPTFEDVMEGILTLAGFPVSDVTLNSPVADIITMINSTLAYDYSALLPAADAVGALFTSLPAYAANIFVDQLLAGDLLDAIGLPLAAYSGLVPFDLLLGAPPALFAAIGTLDNFMELFS</sequence>